<evidence type="ECO:0000313" key="2">
    <source>
        <dbReference type="Proteomes" id="UP000198718"/>
    </source>
</evidence>
<dbReference type="InterPro" id="IPR054055">
    <property type="entry name" value="YpzH"/>
</dbReference>
<sequence>MEIGIKEFIIAIVTMNKEMVNSSGAPIFYASDEEQLERLSLLIAKTTRGMVHDLEGGTYIIVKH</sequence>
<dbReference type="EMBL" id="FNFP01000002">
    <property type="protein sequence ID" value="SDK41380.1"/>
    <property type="molecule type" value="Genomic_DNA"/>
</dbReference>
<proteinExistence type="predicted"/>
<accession>A0A1G9BQ39</accession>
<protein>
    <submittedName>
        <fullName evidence="1">Uncharacterized protein</fullName>
    </submittedName>
</protein>
<dbReference type="RefSeq" id="WP_090552013.1">
    <property type="nucleotide sequence ID" value="NZ_FNFP01000002.1"/>
</dbReference>
<organism evidence="1 2">
    <name type="scientific">Natronincola ferrireducens</name>
    <dbReference type="NCBI Taxonomy" id="393762"/>
    <lineage>
        <taxon>Bacteria</taxon>
        <taxon>Bacillati</taxon>
        <taxon>Bacillota</taxon>
        <taxon>Clostridia</taxon>
        <taxon>Peptostreptococcales</taxon>
        <taxon>Natronincolaceae</taxon>
        <taxon>Natronincola</taxon>
    </lineage>
</organism>
<evidence type="ECO:0000313" key="1">
    <source>
        <dbReference type="EMBL" id="SDK41380.1"/>
    </source>
</evidence>
<keyword evidence="2" id="KW-1185">Reference proteome</keyword>
<gene>
    <name evidence="1" type="ORF">SAMN05660472_01234</name>
</gene>
<reference evidence="1 2" key="1">
    <citation type="submission" date="2016-10" db="EMBL/GenBank/DDBJ databases">
        <authorList>
            <person name="de Groot N.N."/>
        </authorList>
    </citation>
    <scope>NUCLEOTIDE SEQUENCE [LARGE SCALE GENOMIC DNA]</scope>
    <source>
        <strain evidence="1 2">DSM 18346</strain>
    </source>
</reference>
<name>A0A1G9BQ39_9FIRM</name>
<dbReference type="Pfam" id="PF21835">
    <property type="entry name" value="YIEGIA_cap"/>
    <property type="match status" value="1"/>
</dbReference>
<dbReference type="Proteomes" id="UP000198718">
    <property type="component" value="Unassembled WGS sequence"/>
</dbReference>
<dbReference type="STRING" id="393762.SAMN05660472_01234"/>
<dbReference type="AlphaFoldDB" id="A0A1G9BQ39"/>
<dbReference type="OrthoDB" id="1955035at2"/>